<comment type="caution">
    <text evidence="2">The sequence shown here is derived from an EMBL/GenBank/DDBJ whole genome shotgun (WGS) entry which is preliminary data.</text>
</comment>
<evidence type="ECO:0000313" key="3">
    <source>
        <dbReference type="Proteomes" id="UP000324222"/>
    </source>
</evidence>
<feature type="region of interest" description="Disordered" evidence="1">
    <location>
        <begin position="1"/>
        <end position="23"/>
    </location>
</feature>
<reference evidence="2 3" key="1">
    <citation type="submission" date="2019-05" db="EMBL/GenBank/DDBJ databases">
        <title>Another draft genome of Portunus trituberculatus and its Hox gene families provides insights of decapod evolution.</title>
        <authorList>
            <person name="Jeong J.-H."/>
            <person name="Song I."/>
            <person name="Kim S."/>
            <person name="Choi T."/>
            <person name="Kim D."/>
            <person name="Ryu S."/>
            <person name="Kim W."/>
        </authorList>
    </citation>
    <scope>NUCLEOTIDE SEQUENCE [LARGE SCALE GENOMIC DNA]</scope>
    <source>
        <tissue evidence="2">Muscle</tissue>
    </source>
</reference>
<proteinExistence type="predicted"/>
<gene>
    <name evidence="2" type="ORF">E2C01_073298</name>
</gene>
<accession>A0A5B7I2G3</accession>
<organism evidence="2 3">
    <name type="scientific">Portunus trituberculatus</name>
    <name type="common">Swimming crab</name>
    <name type="synonym">Neptunus trituberculatus</name>
    <dbReference type="NCBI Taxonomy" id="210409"/>
    <lineage>
        <taxon>Eukaryota</taxon>
        <taxon>Metazoa</taxon>
        <taxon>Ecdysozoa</taxon>
        <taxon>Arthropoda</taxon>
        <taxon>Crustacea</taxon>
        <taxon>Multicrustacea</taxon>
        <taxon>Malacostraca</taxon>
        <taxon>Eumalacostraca</taxon>
        <taxon>Eucarida</taxon>
        <taxon>Decapoda</taxon>
        <taxon>Pleocyemata</taxon>
        <taxon>Brachyura</taxon>
        <taxon>Eubrachyura</taxon>
        <taxon>Portunoidea</taxon>
        <taxon>Portunidae</taxon>
        <taxon>Portuninae</taxon>
        <taxon>Portunus</taxon>
    </lineage>
</organism>
<keyword evidence="3" id="KW-1185">Reference proteome</keyword>
<dbReference type="AlphaFoldDB" id="A0A5B7I2G3"/>
<evidence type="ECO:0000313" key="2">
    <source>
        <dbReference type="EMBL" id="MPC78800.1"/>
    </source>
</evidence>
<dbReference type="EMBL" id="VSRR010049391">
    <property type="protein sequence ID" value="MPC78800.1"/>
    <property type="molecule type" value="Genomic_DNA"/>
</dbReference>
<evidence type="ECO:0000256" key="1">
    <source>
        <dbReference type="SAM" id="MobiDB-lite"/>
    </source>
</evidence>
<sequence length="195" mass="20892">MCPNADVKLARRGPADRDDEAQQGREAERVLLLNIDNREFDVSCRHGQPEALLLLLLLLCSSPGLGGYSIHLEFERPTYDSLAHSGIHGGVAAGWSTPPSAKRLPPQRRATRTFYLPLGLNTLPFIVLKSAVSATCLLRTTTPSFTQRAMTGVCSSSTAAQDHVGLLDRATFAHLASPGLGEGRSAAPPPQQQSP</sequence>
<feature type="compositionally biased region" description="Basic and acidic residues" evidence="1">
    <location>
        <begin position="13"/>
        <end position="23"/>
    </location>
</feature>
<dbReference type="Proteomes" id="UP000324222">
    <property type="component" value="Unassembled WGS sequence"/>
</dbReference>
<protein>
    <submittedName>
        <fullName evidence="2">Uncharacterized protein</fullName>
    </submittedName>
</protein>
<name>A0A5B7I2G3_PORTR</name>